<comment type="similarity">
    <text evidence="1">Belongs to the N(4)/N(6)-methyltransferase family.</text>
</comment>
<dbReference type="RefSeq" id="WP_092519264.1">
    <property type="nucleotide sequence ID" value="NZ_CAWRAH010000043.1"/>
</dbReference>
<dbReference type="GO" id="GO:0032259">
    <property type="term" value="P:methylation"/>
    <property type="evidence" value="ECO:0007669"/>
    <property type="project" value="UniProtKB-KW"/>
</dbReference>
<dbReference type="STRING" id="53341.SAMN05421579_11549"/>
<evidence type="ECO:0000256" key="3">
    <source>
        <dbReference type="ARBA" id="ARBA00022603"/>
    </source>
</evidence>
<comment type="catalytic activity">
    <reaction evidence="6">
        <text>a 2'-deoxyadenosine in DNA + S-adenosyl-L-methionine = an N(6)-methyl-2'-deoxyadenosine in DNA + S-adenosyl-L-homocysteine + H(+)</text>
        <dbReference type="Rhea" id="RHEA:15197"/>
        <dbReference type="Rhea" id="RHEA-COMP:12418"/>
        <dbReference type="Rhea" id="RHEA-COMP:12419"/>
        <dbReference type="ChEBI" id="CHEBI:15378"/>
        <dbReference type="ChEBI" id="CHEBI:57856"/>
        <dbReference type="ChEBI" id="CHEBI:59789"/>
        <dbReference type="ChEBI" id="CHEBI:90615"/>
        <dbReference type="ChEBI" id="CHEBI:90616"/>
        <dbReference type="EC" id="2.1.1.72"/>
    </reaction>
</comment>
<organism evidence="8 9">
    <name type="scientific">Xenorhabdus japonica</name>
    <dbReference type="NCBI Taxonomy" id="53341"/>
    <lineage>
        <taxon>Bacteria</taxon>
        <taxon>Pseudomonadati</taxon>
        <taxon>Pseudomonadota</taxon>
        <taxon>Gammaproteobacteria</taxon>
        <taxon>Enterobacterales</taxon>
        <taxon>Morganellaceae</taxon>
        <taxon>Xenorhabdus</taxon>
    </lineage>
</organism>
<dbReference type="PROSITE" id="PS00092">
    <property type="entry name" value="N6_MTASE"/>
    <property type="match status" value="1"/>
</dbReference>
<evidence type="ECO:0000256" key="6">
    <source>
        <dbReference type="ARBA" id="ARBA00047942"/>
    </source>
</evidence>
<evidence type="ECO:0000256" key="5">
    <source>
        <dbReference type="ARBA" id="ARBA00022691"/>
    </source>
</evidence>
<keyword evidence="3 8" id="KW-0489">Methyltransferase</keyword>
<reference evidence="9" key="1">
    <citation type="submission" date="2016-10" db="EMBL/GenBank/DDBJ databases">
        <authorList>
            <person name="Varghese N."/>
            <person name="Submissions S."/>
        </authorList>
    </citation>
    <scope>NUCLEOTIDE SEQUENCE [LARGE SCALE GENOMIC DNA]</scope>
    <source>
        <strain evidence="9">DSM 16522</strain>
    </source>
</reference>
<dbReference type="SUPFAM" id="SSF53335">
    <property type="entry name" value="S-adenosyl-L-methionine-dependent methyltransferases"/>
    <property type="match status" value="1"/>
</dbReference>
<accession>A0A1I5B3B8</accession>
<dbReference type="GO" id="GO:0003677">
    <property type="term" value="F:DNA binding"/>
    <property type="evidence" value="ECO:0007669"/>
    <property type="project" value="InterPro"/>
</dbReference>
<dbReference type="GO" id="GO:0009007">
    <property type="term" value="F:site-specific DNA-methyltransferase (adenine-specific) activity"/>
    <property type="evidence" value="ECO:0007669"/>
    <property type="project" value="UniProtKB-EC"/>
</dbReference>
<keyword evidence="9" id="KW-1185">Reference proteome</keyword>
<evidence type="ECO:0000256" key="1">
    <source>
        <dbReference type="ARBA" id="ARBA00006594"/>
    </source>
</evidence>
<evidence type="ECO:0000259" key="7">
    <source>
        <dbReference type="Pfam" id="PF01555"/>
    </source>
</evidence>
<dbReference type="EC" id="2.1.1.72" evidence="2"/>
<dbReference type="Gene3D" id="3.40.50.150">
    <property type="entry name" value="Vaccinia Virus protein VP39"/>
    <property type="match status" value="1"/>
</dbReference>
<dbReference type="InterPro" id="IPR002295">
    <property type="entry name" value="N4/N6-MTase_EcoPI_Mod-like"/>
</dbReference>
<evidence type="ECO:0000256" key="4">
    <source>
        <dbReference type="ARBA" id="ARBA00022679"/>
    </source>
</evidence>
<evidence type="ECO:0000313" key="8">
    <source>
        <dbReference type="EMBL" id="SFN69173.1"/>
    </source>
</evidence>
<evidence type="ECO:0000313" key="9">
    <source>
        <dbReference type="Proteomes" id="UP000199011"/>
    </source>
</evidence>
<dbReference type="GO" id="GO:0008170">
    <property type="term" value="F:N-methyltransferase activity"/>
    <property type="evidence" value="ECO:0007669"/>
    <property type="project" value="InterPro"/>
</dbReference>
<keyword evidence="5" id="KW-0949">S-adenosyl-L-methionine</keyword>
<dbReference type="EMBL" id="FOVO01000015">
    <property type="protein sequence ID" value="SFN69173.1"/>
    <property type="molecule type" value="Genomic_DNA"/>
</dbReference>
<gene>
    <name evidence="8" type="ORF">SAMN05421579_11549</name>
</gene>
<protein>
    <recommendedName>
        <fullName evidence="2">site-specific DNA-methyltransferase (adenine-specific)</fullName>
        <ecNumber evidence="2">2.1.1.72</ecNumber>
    </recommendedName>
</protein>
<sequence length="634" mass="71665">MTIEKITLNDPESKSTDITQKNIDQLKQLFPEVFSESKIDFDALKAVLGEAIDDSDERYNFTWHGKARARQIAQTPSTGTLRPCKEESVNWDTTENLFIEGDNLEVLKILQKSYHKKVKMIYIDPPYNTGNDFIYKDNFHDNIRNYQVLTGQVNSQGKPFSTNSDTSGRYHTDWLNMLYPRLKLARNLLSDGGIIFISIDEHEVVNLSNLCNEIFGEDNFVERFIWKSGRTSASTFTREHEYILAYAKDISQLPHIVYKGDDSLISDRAIKKVSFKNPASEITFPAGVRFLGENKTFSSVFGDKEVVEVTSGVFECKNGYLASEVTLKAGWTMKSQIENWLSGNDTFDSKGQQVVEFFFKSNGVLQYVKKRGTEHPKTIITDFTTKQGSKEVEALLCSSVFDYPKPTGLIEHLMKVTDSEDIILDFFAGSGSTGHAVLKQNKKDGGRRKFILVQLPESVSKNSGATEYCTKESLPELISRISLKRIKNAILEEDKTQGVKFFKLDQTNIHYWDANFDNLEQVLQQASDSVKNGRNSEDVLYEILLKYGIELTTHVEEATIEGKRVFVVGTGSLIVCLDDSITEQVVKGIAKLKEKLNPENTQVVFKDQGFADSVVKTNVIQILKQYGIDDVKSI</sequence>
<feature type="domain" description="DNA methylase N-4/N-6" evidence="7">
    <location>
        <begin position="118"/>
        <end position="450"/>
    </location>
</feature>
<proteinExistence type="inferred from homology"/>
<dbReference type="OrthoDB" id="9816043at2"/>
<name>A0A1I5B3B8_9GAMM</name>
<dbReference type="Proteomes" id="UP000199011">
    <property type="component" value="Unassembled WGS sequence"/>
</dbReference>
<dbReference type="AlphaFoldDB" id="A0A1I5B3B8"/>
<dbReference type="PIRSF" id="PIRSF015855">
    <property type="entry name" value="TypeIII_Mtase_mKpnI"/>
    <property type="match status" value="1"/>
</dbReference>
<dbReference type="Pfam" id="PF01555">
    <property type="entry name" value="N6_N4_Mtase"/>
    <property type="match status" value="1"/>
</dbReference>
<dbReference type="InterPro" id="IPR002052">
    <property type="entry name" value="DNA_methylase_N6_adenine_CS"/>
</dbReference>
<dbReference type="InterPro" id="IPR029063">
    <property type="entry name" value="SAM-dependent_MTases_sf"/>
</dbReference>
<keyword evidence="4 8" id="KW-0808">Transferase</keyword>
<evidence type="ECO:0000256" key="2">
    <source>
        <dbReference type="ARBA" id="ARBA00011900"/>
    </source>
</evidence>
<dbReference type="PRINTS" id="PR00506">
    <property type="entry name" value="D21N6MTFRASE"/>
</dbReference>
<dbReference type="InterPro" id="IPR002941">
    <property type="entry name" value="DNA_methylase_N4/N6"/>
</dbReference>